<evidence type="ECO:0008006" key="3">
    <source>
        <dbReference type="Google" id="ProtNLM"/>
    </source>
</evidence>
<evidence type="ECO:0000313" key="2">
    <source>
        <dbReference type="Proteomes" id="UP000178082"/>
    </source>
</evidence>
<dbReference type="AlphaFoldDB" id="A0A1F7SNS4"/>
<dbReference type="InterPro" id="IPR025427">
    <property type="entry name" value="DUF4160"/>
</dbReference>
<dbReference type="Pfam" id="PF13711">
    <property type="entry name" value="DUF4160"/>
    <property type="match status" value="1"/>
</dbReference>
<protein>
    <recommendedName>
        <fullName evidence="3">Transcriptional regulator</fullName>
    </recommendedName>
</protein>
<reference evidence="1 2" key="1">
    <citation type="journal article" date="2016" name="Nat. Commun.">
        <title>Thousands of microbial genomes shed light on interconnected biogeochemical processes in an aquifer system.</title>
        <authorList>
            <person name="Anantharaman K."/>
            <person name="Brown C.T."/>
            <person name="Hug L.A."/>
            <person name="Sharon I."/>
            <person name="Castelle C.J."/>
            <person name="Probst A.J."/>
            <person name="Thomas B.C."/>
            <person name="Singh A."/>
            <person name="Wilkins M.J."/>
            <person name="Karaoz U."/>
            <person name="Brodie E.L."/>
            <person name="Williams K.H."/>
            <person name="Hubbard S.S."/>
            <person name="Banfield J.F."/>
        </authorList>
    </citation>
    <scope>NUCLEOTIDE SEQUENCE [LARGE SCALE GENOMIC DNA]</scope>
</reference>
<dbReference type="STRING" id="1817883.A3G31_01285"/>
<proteinExistence type="predicted"/>
<accession>A0A1F7SNS4</accession>
<organism evidence="1 2">
    <name type="scientific">Candidatus Schekmanbacteria bacterium RIFCSPLOWO2_12_FULL_38_15</name>
    <dbReference type="NCBI Taxonomy" id="1817883"/>
    <lineage>
        <taxon>Bacteria</taxon>
        <taxon>Candidatus Schekmaniibacteriota</taxon>
    </lineage>
</organism>
<dbReference type="Proteomes" id="UP000178082">
    <property type="component" value="Unassembled WGS sequence"/>
</dbReference>
<dbReference type="EMBL" id="MGDI01000001">
    <property type="protein sequence ID" value="OGL55429.1"/>
    <property type="molecule type" value="Genomic_DNA"/>
</dbReference>
<name>A0A1F7SNS4_9BACT</name>
<gene>
    <name evidence="1" type="ORF">A3G31_01285</name>
</gene>
<evidence type="ECO:0000313" key="1">
    <source>
        <dbReference type="EMBL" id="OGL55429.1"/>
    </source>
</evidence>
<comment type="caution">
    <text evidence="1">The sequence shown here is derived from an EMBL/GenBank/DDBJ whole genome shotgun (WGS) entry which is preliminary data.</text>
</comment>
<sequence>MPKISEFFGIIIAMFYDDHHPPHFHAIYGKYKAKFSIEDLQILEGKLSRRVISLVLEWAFLHRNELRKEWKLAQEHKPLFRIEPLE</sequence>